<evidence type="ECO:0000313" key="3">
    <source>
        <dbReference type="EMBL" id="NNU43148.1"/>
    </source>
</evidence>
<evidence type="ECO:0000256" key="1">
    <source>
        <dbReference type="SAM" id="MobiDB-lite"/>
    </source>
</evidence>
<accession>A0A849K3W7</accession>
<dbReference type="Proteomes" id="UP000552954">
    <property type="component" value="Unassembled WGS sequence"/>
</dbReference>
<feature type="signal peptide" evidence="2">
    <location>
        <begin position="1"/>
        <end position="20"/>
    </location>
</feature>
<evidence type="ECO:0000256" key="2">
    <source>
        <dbReference type="SAM" id="SignalP"/>
    </source>
</evidence>
<reference evidence="3 4" key="2">
    <citation type="submission" date="2020-06" db="EMBL/GenBank/DDBJ databases">
        <title>Ramlibacter rhizophilus sp. nov., isolated from rhizosphere soil of national flower Mugunghwa from South Korea.</title>
        <authorList>
            <person name="Zheng-Fei Y."/>
            <person name="Huan T."/>
        </authorList>
    </citation>
    <scope>NUCLEOTIDE SEQUENCE [LARGE SCALE GENOMIC DNA]</scope>
    <source>
        <strain evidence="3 4">B156</strain>
    </source>
</reference>
<name>A0A849K3W7_9BURK</name>
<protein>
    <submittedName>
        <fullName evidence="3">Uncharacterized protein</fullName>
    </submittedName>
</protein>
<keyword evidence="2" id="KW-0732">Signal</keyword>
<proteinExistence type="predicted"/>
<evidence type="ECO:0000313" key="4">
    <source>
        <dbReference type="Proteomes" id="UP000552954"/>
    </source>
</evidence>
<feature type="compositionally biased region" description="Low complexity" evidence="1">
    <location>
        <begin position="34"/>
        <end position="46"/>
    </location>
</feature>
<keyword evidence="4" id="KW-1185">Reference proteome</keyword>
<reference evidence="3 4" key="1">
    <citation type="submission" date="2020-05" db="EMBL/GenBank/DDBJ databases">
        <authorList>
            <person name="Khan S.A."/>
            <person name="Jeon C.O."/>
            <person name="Chun B.H."/>
        </authorList>
    </citation>
    <scope>NUCLEOTIDE SEQUENCE [LARGE SCALE GENOMIC DNA]</scope>
    <source>
        <strain evidence="3 4">B156</strain>
    </source>
</reference>
<comment type="caution">
    <text evidence="3">The sequence shown here is derived from an EMBL/GenBank/DDBJ whole genome shotgun (WGS) entry which is preliminary data.</text>
</comment>
<dbReference type="EMBL" id="JABFCS010000001">
    <property type="protein sequence ID" value="NNU43148.1"/>
    <property type="molecule type" value="Genomic_DNA"/>
</dbReference>
<dbReference type="AlphaFoldDB" id="A0A849K3W7"/>
<gene>
    <name evidence="3" type="ORF">HK415_08230</name>
</gene>
<feature type="region of interest" description="Disordered" evidence="1">
    <location>
        <begin position="27"/>
        <end position="49"/>
    </location>
</feature>
<feature type="chain" id="PRO_5032353430" evidence="2">
    <location>
        <begin position="21"/>
        <end position="111"/>
    </location>
</feature>
<organism evidence="3 4">
    <name type="scientific">Ramlibacter montanisoli</name>
    <dbReference type="NCBI Taxonomy" id="2732512"/>
    <lineage>
        <taxon>Bacteria</taxon>
        <taxon>Pseudomonadati</taxon>
        <taxon>Pseudomonadota</taxon>
        <taxon>Betaproteobacteria</taxon>
        <taxon>Burkholderiales</taxon>
        <taxon>Comamonadaceae</taxon>
        <taxon>Ramlibacter</taxon>
    </lineage>
</organism>
<dbReference type="RefSeq" id="WP_171558037.1">
    <property type="nucleotide sequence ID" value="NZ_JABFCS010000001.1"/>
</dbReference>
<sequence>MATAFFLPLAQLSAPLQALASWFSPRPQPARGCAARTPAPRQPTRPLVAQRLPGQGPVILPAPKPLRVTRVVDASAPRAVAGRMVISGRLADVCAELDRLAAQEGASAARR</sequence>